<evidence type="ECO:0000256" key="3">
    <source>
        <dbReference type="ARBA" id="ARBA00022691"/>
    </source>
</evidence>
<keyword evidence="3" id="KW-0949">S-adenosyl-L-methionine</keyword>
<feature type="transmembrane region" description="Helical" evidence="5">
    <location>
        <begin position="553"/>
        <end position="575"/>
    </location>
</feature>
<comment type="caution">
    <text evidence="6">The sequence shown here is derived from an EMBL/GenBank/DDBJ whole genome shotgun (WGS) entry which is preliminary data.</text>
</comment>
<feature type="transmembrane region" description="Helical" evidence="5">
    <location>
        <begin position="423"/>
        <end position="442"/>
    </location>
</feature>
<dbReference type="Proteomes" id="UP000317238">
    <property type="component" value="Unassembled WGS sequence"/>
</dbReference>
<feature type="transmembrane region" description="Helical" evidence="5">
    <location>
        <begin position="487"/>
        <end position="505"/>
    </location>
</feature>
<feature type="transmembrane region" description="Helical" evidence="5">
    <location>
        <begin position="113"/>
        <end position="132"/>
    </location>
</feature>
<keyword evidence="2" id="KW-0808">Transferase</keyword>
<evidence type="ECO:0000313" key="6">
    <source>
        <dbReference type="EMBL" id="TWT71190.1"/>
    </source>
</evidence>
<dbReference type="GO" id="GO:0006656">
    <property type="term" value="P:phosphatidylcholine biosynthetic process"/>
    <property type="evidence" value="ECO:0007669"/>
    <property type="project" value="InterPro"/>
</dbReference>
<dbReference type="InterPro" id="IPR024960">
    <property type="entry name" value="PEMT/MFAP"/>
</dbReference>
<feature type="transmembrane region" description="Helical" evidence="5">
    <location>
        <begin position="50"/>
        <end position="73"/>
    </location>
</feature>
<protein>
    <submittedName>
        <fullName evidence="6">Uncharacterized protein</fullName>
    </submittedName>
</protein>
<dbReference type="AlphaFoldDB" id="A0A5C5Y7A3"/>
<keyword evidence="5" id="KW-0812">Transmembrane</keyword>
<evidence type="ECO:0000313" key="7">
    <source>
        <dbReference type="Proteomes" id="UP000317238"/>
    </source>
</evidence>
<proteinExistence type="predicted"/>
<evidence type="ECO:0000256" key="1">
    <source>
        <dbReference type="ARBA" id="ARBA00022603"/>
    </source>
</evidence>
<reference evidence="6 7" key="1">
    <citation type="submission" date="2019-02" db="EMBL/GenBank/DDBJ databases">
        <title>Deep-cultivation of Planctomycetes and their phenomic and genomic characterization uncovers novel biology.</title>
        <authorList>
            <person name="Wiegand S."/>
            <person name="Jogler M."/>
            <person name="Boedeker C."/>
            <person name="Pinto D."/>
            <person name="Vollmers J."/>
            <person name="Rivas-Marin E."/>
            <person name="Kohn T."/>
            <person name="Peeters S.H."/>
            <person name="Heuer A."/>
            <person name="Rast P."/>
            <person name="Oberbeckmann S."/>
            <person name="Bunk B."/>
            <person name="Jeske O."/>
            <person name="Meyerdierks A."/>
            <person name="Storesund J.E."/>
            <person name="Kallscheuer N."/>
            <person name="Luecker S."/>
            <person name="Lage O.M."/>
            <person name="Pohl T."/>
            <person name="Merkel B.J."/>
            <person name="Hornburger P."/>
            <person name="Mueller R.-W."/>
            <person name="Bruemmer F."/>
            <person name="Labrenz M."/>
            <person name="Spormann A.M."/>
            <person name="Op Den Camp H."/>
            <person name="Overmann J."/>
            <person name="Amann R."/>
            <person name="Jetten M.S.M."/>
            <person name="Mascher T."/>
            <person name="Medema M.H."/>
            <person name="Devos D.P."/>
            <person name="Kaster A.-K."/>
            <person name="Ovreas L."/>
            <person name="Rohde M."/>
            <person name="Galperin M.Y."/>
            <person name="Jogler C."/>
        </authorList>
    </citation>
    <scope>NUCLEOTIDE SEQUENCE [LARGE SCALE GENOMIC DNA]</scope>
    <source>
        <strain evidence="6 7">Pan14r</strain>
    </source>
</reference>
<dbReference type="Gene3D" id="1.20.120.1630">
    <property type="match status" value="1"/>
</dbReference>
<feature type="transmembrane region" description="Helical" evidence="5">
    <location>
        <begin position="85"/>
        <end position="106"/>
    </location>
</feature>
<dbReference type="GO" id="GO:0008757">
    <property type="term" value="F:S-adenosylmethionine-dependent methyltransferase activity"/>
    <property type="evidence" value="ECO:0007669"/>
    <property type="project" value="InterPro"/>
</dbReference>
<evidence type="ECO:0000256" key="5">
    <source>
        <dbReference type="SAM" id="Phobius"/>
    </source>
</evidence>
<sequence>MSTATTRTASQHAVDWIGWWTLVSQADARQRWQTLSLEFLRFHRRPLNNLLHGITTPVSLLGLQGLLVLAHPWLLLWTLPYLAVIWFWIPAVVFVPTAAIVLGSAAIAYSSQLGLWVCLGLFLGGYFGQDVAHLLTGERTFQSSYSRTGNRWMHFVWHLVYQVPLVVLSCLQRTTSPLRMLVQRKAIHFHKLEDSQSESDLHSIRQWATELHPNPSQSVHYWPADMQGDPKAAFDRLAVQSDLMRRIQRFHGAGYEVAPVFGMNELYVTGPPKRSTSDTVFYMSHVDGPFSVFPGARLYRCMVATSPNTTVTTHFPMVGAAYDQPESFRLETGQTVAFDFNRELHYITRDASADQVGPRVNLKLHFVAYPKVMRWYGKLLDRWTTSYDIKARNLFLQTIAPDALFSRWKAKWVLASTKFYEWAVRYVGWTNVAYVALVAIISACLGDYRWFVLATSFVHYLIYLGTLRERRGVAFGLFVRDAIFFKAVAMAQLIGLFVVTLSSVAPSTAGIAIAVVTIGFSLSGYAAHLLGLRRTYFSSELGLDPPKRIDAFPYGYIPHPMIAGTLLALAGIAWVAPVGGFLFWVAVIHSIFYLCVLLHEIVVHRERSGHQSDADAVGVS</sequence>
<keyword evidence="5" id="KW-0472">Membrane</keyword>
<dbReference type="GO" id="GO:0032259">
    <property type="term" value="P:methylation"/>
    <property type="evidence" value="ECO:0007669"/>
    <property type="project" value="UniProtKB-KW"/>
</dbReference>
<feature type="transmembrane region" description="Helical" evidence="5">
    <location>
        <begin position="581"/>
        <end position="602"/>
    </location>
</feature>
<dbReference type="RefSeq" id="WP_146439660.1">
    <property type="nucleotide sequence ID" value="NZ_SJPL01000001.1"/>
</dbReference>
<evidence type="ECO:0000256" key="4">
    <source>
        <dbReference type="ARBA" id="ARBA00022824"/>
    </source>
</evidence>
<accession>A0A5C5Y7A3</accession>
<keyword evidence="7" id="KW-1185">Reference proteome</keyword>
<feature type="transmembrane region" description="Helical" evidence="5">
    <location>
        <begin position="448"/>
        <end position="466"/>
    </location>
</feature>
<organism evidence="6 7">
    <name type="scientific">Crateriforma conspicua</name>
    <dbReference type="NCBI Taxonomy" id="2527996"/>
    <lineage>
        <taxon>Bacteria</taxon>
        <taxon>Pseudomonadati</taxon>
        <taxon>Planctomycetota</taxon>
        <taxon>Planctomycetia</taxon>
        <taxon>Planctomycetales</taxon>
        <taxon>Planctomycetaceae</taxon>
        <taxon>Crateriforma</taxon>
    </lineage>
</organism>
<dbReference type="EMBL" id="SJPL01000001">
    <property type="protein sequence ID" value="TWT71190.1"/>
    <property type="molecule type" value="Genomic_DNA"/>
</dbReference>
<evidence type="ECO:0000256" key="2">
    <source>
        <dbReference type="ARBA" id="ARBA00022679"/>
    </source>
</evidence>
<keyword evidence="5" id="KW-1133">Transmembrane helix</keyword>
<keyword evidence="4" id="KW-0256">Endoplasmic reticulum</keyword>
<feature type="transmembrane region" description="Helical" evidence="5">
    <location>
        <begin position="511"/>
        <end position="532"/>
    </location>
</feature>
<dbReference type="PANTHER" id="PTHR15458:SF5">
    <property type="entry name" value="PHOSPHATIDYLETHANOLAMINE N-METHYLTRANSFERASE"/>
    <property type="match status" value="1"/>
</dbReference>
<feature type="transmembrane region" description="Helical" evidence="5">
    <location>
        <begin position="152"/>
        <end position="171"/>
    </location>
</feature>
<dbReference type="OrthoDB" id="233409at2"/>
<keyword evidence="1" id="KW-0489">Methyltransferase</keyword>
<dbReference type="PANTHER" id="PTHR15458">
    <property type="entry name" value="PHOSPHATIDYLETHANOLAMINE N-METHYLTRANSFERASE"/>
    <property type="match status" value="1"/>
</dbReference>
<name>A0A5C5Y7A3_9PLAN</name>
<gene>
    <name evidence="6" type="ORF">Pan14r_35000</name>
</gene>